<dbReference type="AlphaFoldDB" id="A0A1M5EHK7"/>
<dbReference type="Proteomes" id="UP000184517">
    <property type="component" value="Unassembled WGS sequence"/>
</dbReference>
<dbReference type="PRINTS" id="PR00069">
    <property type="entry name" value="ALDKETRDTASE"/>
</dbReference>
<dbReference type="OrthoDB" id="9772407at2"/>
<feature type="domain" description="NADP-dependent oxidoreductase" evidence="2">
    <location>
        <begin position="11"/>
        <end position="303"/>
    </location>
</feature>
<gene>
    <name evidence="3" type="ORF">SAMN02745753_02645</name>
</gene>
<dbReference type="Pfam" id="PF00248">
    <property type="entry name" value="Aldo_ket_red"/>
    <property type="match status" value="1"/>
</dbReference>
<dbReference type="RefSeq" id="WP_072840164.1">
    <property type="nucleotide sequence ID" value="NZ_FQVF01000011.1"/>
</dbReference>
<dbReference type="SUPFAM" id="SSF51430">
    <property type="entry name" value="NAD(P)-linked oxidoreductase"/>
    <property type="match status" value="1"/>
</dbReference>
<dbReference type="PROSITE" id="PS51257">
    <property type="entry name" value="PROKAR_LIPOPROTEIN"/>
    <property type="match status" value="1"/>
</dbReference>
<dbReference type="InterPro" id="IPR023210">
    <property type="entry name" value="NADP_OxRdtase_dom"/>
</dbReference>
<dbReference type="EMBL" id="FQVF01000011">
    <property type="protein sequence ID" value="SHF78748.1"/>
    <property type="molecule type" value="Genomic_DNA"/>
</dbReference>
<organism evidence="3 4">
    <name type="scientific">Marinomonas polaris DSM 16579</name>
    <dbReference type="NCBI Taxonomy" id="1122206"/>
    <lineage>
        <taxon>Bacteria</taxon>
        <taxon>Pseudomonadati</taxon>
        <taxon>Pseudomonadota</taxon>
        <taxon>Gammaproteobacteria</taxon>
        <taxon>Oceanospirillales</taxon>
        <taxon>Oceanospirillaceae</taxon>
        <taxon>Marinomonas</taxon>
    </lineage>
</organism>
<keyword evidence="1" id="KW-0560">Oxidoreductase</keyword>
<dbReference type="Gene3D" id="3.20.20.100">
    <property type="entry name" value="NADP-dependent oxidoreductase domain"/>
    <property type="match status" value="1"/>
</dbReference>
<dbReference type="GO" id="GO:0016491">
    <property type="term" value="F:oxidoreductase activity"/>
    <property type="evidence" value="ECO:0007669"/>
    <property type="project" value="UniProtKB-KW"/>
</dbReference>
<dbReference type="GO" id="GO:0005737">
    <property type="term" value="C:cytoplasm"/>
    <property type="evidence" value="ECO:0007669"/>
    <property type="project" value="TreeGrafter"/>
</dbReference>
<dbReference type="InterPro" id="IPR036812">
    <property type="entry name" value="NAD(P)_OxRdtase_dom_sf"/>
</dbReference>
<dbReference type="PANTHER" id="PTHR43625">
    <property type="entry name" value="AFLATOXIN B1 ALDEHYDE REDUCTASE"/>
    <property type="match status" value="1"/>
</dbReference>
<keyword evidence="4" id="KW-1185">Reference proteome</keyword>
<sequence>MSKHPHLANPNIGLGCMNLSHAYGSPVAEEQAIKALHQAFEMGYRHFDTATLYGGGNNELLVGKALKDRRDEFFLASKCGMAMVDGKKEINGRPENIRKQCEDSLKRLQTDHIDLYYLHRLDFNVPIEESAGALGDLVKEGKIGAVGLSEVSAETLTRAHNEFPITAIQSEYSLWTRNPEIAVLEACRKLGVTFVAFSPLARGFLTGTLKDVADLEAKDIRNNMPRFNAEHYPNNLALLNDYFALAKDIGCTPSQLALAWLTAKDKNIVPIPGTRSVNHMRDNFESAQLKLDAKQVSLLDEMINQNNVHGTRYTAAQQAEIDTEEFA</sequence>
<reference evidence="4" key="1">
    <citation type="submission" date="2016-11" db="EMBL/GenBank/DDBJ databases">
        <authorList>
            <person name="Varghese N."/>
            <person name="Submissions S."/>
        </authorList>
    </citation>
    <scope>NUCLEOTIDE SEQUENCE [LARGE SCALE GENOMIC DNA]</scope>
    <source>
        <strain evidence="4">DSM 16579</strain>
    </source>
</reference>
<dbReference type="InterPro" id="IPR050791">
    <property type="entry name" value="Aldo-Keto_reductase"/>
</dbReference>
<dbReference type="PANTHER" id="PTHR43625:SF40">
    <property type="entry name" value="ALDO-KETO REDUCTASE YAKC [NADP(+)]"/>
    <property type="match status" value="1"/>
</dbReference>
<evidence type="ECO:0000259" key="2">
    <source>
        <dbReference type="Pfam" id="PF00248"/>
    </source>
</evidence>
<proteinExistence type="predicted"/>
<evidence type="ECO:0000256" key="1">
    <source>
        <dbReference type="ARBA" id="ARBA00023002"/>
    </source>
</evidence>
<protein>
    <submittedName>
        <fullName evidence="3">Predicted oxidoreductase</fullName>
    </submittedName>
</protein>
<accession>A0A1M5EHK7</accession>
<name>A0A1M5EHK7_9GAMM</name>
<evidence type="ECO:0000313" key="4">
    <source>
        <dbReference type="Proteomes" id="UP000184517"/>
    </source>
</evidence>
<evidence type="ECO:0000313" key="3">
    <source>
        <dbReference type="EMBL" id="SHF78748.1"/>
    </source>
</evidence>
<dbReference type="STRING" id="1122206.SAMN02745753_02645"/>
<dbReference type="InterPro" id="IPR020471">
    <property type="entry name" value="AKR"/>
</dbReference>